<evidence type="ECO:0000313" key="2">
    <source>
        <dbReference type="Proteomes" id="UP000503336"/>
    </source>
</evidence>
<evidence type="ECO:0000313" key="1">
    <source>
        <dbReference type="EMBL" id="QIE54138.1"/>
    </source>
</evidence>
<dbReference type="Gene3D" id="3.40.50.300">
    <property type="entry name" value="P-loop containing nucleotide triphosphate hydrolases"/>
    <property type="match status" value="1"/>
</dbReference>
<gene>
    <name evidence="1" type="ORF">G5B40_00955</name>
</gene>
<organism evidence="1 2">
    <name type="scientific">Pikeienuella piscinae</name>
    <dbReference type="NCBI Taxonomy" id="2748098"/>
    <lineage>
        <taxon>Bacteria</taxon>
        <taxon>Pseudomonadati</taxon>
        <taxon>Pseudomonadota</taxon>
        <taxon>Alphaproteobacteria</taxon>
        <taxon>Rhodobacterales</taxon>
        <taxon>Paracoccaceae</taxon>
        <taxon>Pikeienuella</taxon>
    </lineage>
</organism>
<proteinExistence type="predicted"/>
<dbReference type="PANTHER" id="PTHR43581:SF4">
    <property type="entry name" value="ATP_GTP PHOSPHATASE"/>
    <property type="match status" value="1"/>
</dbReference>
<keyword evidence="1" id="KW-0547">Nucleotide-binding</keyword>
<reference evidence="1 2" key="1">
    <citation type="submission" date="2020-02" db="EMBL/GenBank/DDBJ databases">
        <title>complete genome sequence of Rhodobacteraceae bacterium.</title>
        <authorList>
            <person name="Park J."/>
            <person name="Kim Y.-S."/>
            <person name="Kim K.-H."/>
        </authorList>
    </citation>
    <scope>NUCLEOTIDE SEQUENCE [LARGE SCALE GENOMIC DNA]</scope>
    <source>
        <strain evidence="1 2">RR4-56</strain>
    </source>
</reference>
<accession>A0A7L5BU43</accession>
<keyword evidence="2" id="KW-1185">Reference proteome</keyword>
<dbReference type="SUPFAM" id="SSF52540">
    <property type="entry name" value="P-loop containing nucleoside triphosphate hydrolases"/>
    <property type="match status" value="1"/>
</dbReference>
<dbReference type="KEGG" id="hdh:G5B40_00955"/>
<dbReference type="PANTHER" id="PTHR43581">
    <property type="entry name" value="ATP/GTP PHOSPHATASE"/>
    <property type="match status" value="1"/>
</dbReference>
<keyword evidence="1" id="KW-0067">ATP-binding</keyword>
<name>A0A7L5BU43_9RHOB</name>
<dbReference type="InterPro" id="IPR027417">
    <property type="entry name" value="P-loop_NTPase"/>
</dbReference>
<protein>
    <submittedName>
        <fullName evidence="1">ATP-binding protein</fullName>
    </submittedName>
</protein>
<dbReference type="InterPro" id="IPR051396">
    <property type="entry name" value="Bact_Antivir_Def_Nuclease"/>
</dbReference>
<dbReference type="GO" id="GO:0005524">
    <property type="term" value="F:ATP binding"/>
    <property type="evidence" value="ECO:0007669"/>
    <property type="project" value="UniProtKB-KW"/>
</dbReference>
<dbReference type="EMBL" id="CP049056">
    <property type="protein sequence ID" value="QIE54138.1"/>
    <property type="molecule type" value="Genomic_DNA"/>
</dbReference>
<dbReference type="Proteomes" id="UP000503336">
    <property type="component" value="Chromosome"/>
</dbReference>
<sequence>MAYGFDERPNTALTADATKHLESIKSSEYAVLVGRNNCGKSFLLKTLTEKIGQEAAYIGPARYTNFNRLAFYTPNRRRKKEWWQKFSQWRRENHNMDNSPIDLQRAIAEFDDVTINVFFGLMRELLNIDIEIAKADPTNEMSQPYLSCGGHNLSYTSSGTRLIASILTCLLDKEYKVILIGEPELGISPEVQGVLADFLFSKKSRQKYFSHIETLIFATHSTVFLNRKRISDNYMVEKSGDTIDISRVQTQQDLNGIHFFLLGNRLETLYLPSGIFIVEGKCDEIYLKRLFEIEFPGAVLSVVQAGDDSRISQVISIASGFFSDLQKSPYRDRIVPVLDSVHANGLVGKIVKQGIPMDNIVIWSKNGIEHFYPENIFDDIFGEGGELVIDGDSISRNGVSYKKFELAEKVTARLSTNATHPSEVDKKLLSKVRGMIGEA</sequence>
<dbReference type="AlphaFoldDB" id="A0A7L5BU43"/>
<dbReference type="RefSeq" id="WP_165093903.1">
    <property type="nucleotide sequence ID" value="NZ_CP049056.1"/>
</dbReference>